<dbReference type="InterPro" id="IPR004780">
    <property type="entry name" value="SRP"/>
</dbReference>
<dbReference type="eggNOG" id="KOG0780">
    <property type="taxonomic scope" value="Eukaryota"/>
</dbReference>
<feature type="domain" description="SRP54-type proteins GTP-binding" evidence="11">
    <location>
        <begin position="338"/>
        <end position="351"/>
    </location>
</feature>
<keyword evidence="3" id="KW-0378">Hydrolase</keyword>
<keyword evidence="7" id="KW-0687">Ribonucleoprotein</keyword>
<dbReference type="SMART" id="SM00963">
    <property type="entry name" value="SRP54_N"/>
    <property type="match status" value="3"/>
</dbReference>
<name>A0A0D3HID2_9ORYZ</name>
<evidence type="ECO:0000259" key="11">
    <source>
        <dbReference type="PROSITE" id="PS00300"/>
    </source>
</evidence>
<dbReference type="EC" id="3.6.5.4" evidence="8"/>
<dbReference type="SUPFAM" id="SSF52540">
    <property type="entry name" value="P-loop containing nucleoside triphosphate hydrolases"/>
    <property type="match status" value="3"/>
</dbReference>
<dbReference type="HOGENOM" id="CLU_249713_0_0_1"/>
<dbReference type="InterPro" id="IPR022941">
    <property type="entry name" value="SRP54"/>
</dbReference>
<feature type="compositionally biased region" description="Basic residues" evidence="10">
    <location>
        <begin position="1471"/>
        <end position="1480"/>
    </location>
</feature>
<evidence type="ECO:0000256" key="9">
    <source>
        <dbReference type="ARBA" id="ARBA00048157"/>
    </source>
</evidence>
<evidence type="ECO:0000313" key="13">
    <source>
        <dbReference type="Proteomes" id="UP000026960"/>
    </source>
</evidence>
<evidence type="ECO:0000256" key="5">
    <source>
        <dbReference type="ARBA" id="ARBA00023134"/>
    </source>
</evidence>
<dbReference type="PANTHER" id="PTHR11564">
    <property type="entry name" value="SIGNAL RECOGNITION PARTICLE 54K PROTEIN SRP54"/>
    <property type="match status" value="1"/>
</dbReference>
<dbReference type="InterPro" id="IPR013822">
    <property type="entry name" value="Signal_recog_particl_SRP54_hlx"/>
</dbReference>
<dbReference type="EnsemblPlants" id="OBART11G03490.3">
    <property type="protein sequence ID" value="OBART11G03490.3"/>
    <property type="gene ID" value="OBART11G03490"/>
</dbReference>
<dbReference type="STRING" id="65489.A0A0D3HID2"/>
<keyword evidence="2" id="KW-0547">Nucleotide-binding</keyword>
<evidence type="ECO:0000256" key="3">
    <source>
        <dbReference type="ARBA" id="ARBA00022801"/>
    </source>
</evidence>
<keyword evidence="5" id="KW-0342">GTP-binding</keyword>
<evidence type="ECO:0000256" key="4">
    <source>
        <dbReference type="ARBA" id="ARBA00022884"/>
    </source>
</evidence>
<evidence type="ECO:0000256" key="10">
    <source>
        <dbReference type="SAM" id="MobiDB-lite"/>
    </source>
</evidence>
<dbReference type="CDD" id="cd18539">
    <property type="entry name" value="SRP_G"/>
    <property type="match status" value="3"/>
</dbReference>
<evidence type="ECO:0000256" key="6">
    <source>
        <dbReference type="ARBA" id="ARBA00023135"/>
    </source>
</evidence>
<dbReference type="Gramene" id="OBART11G03490.3">
    <property type="protein sequence ID" value="OBART11G03490.3"/>
    <property type="gene ID" value="OBART11G03490"/>
</dbReference>
<dbReference type="GO" id="GO:0005786">
    <property type="term" value="C:signal recognition particle, endoplasmic reticulum targeting"/>
    <property type="evidence" value="ECO:0007669"/>
    <property type="project" value="UniProtKB-KW"/>
</dbReference>
<accession>A0A0D3HID2</accession>
<evidence type="ECO:0000256" key="8">
    <source>
        <dbReference type="ARBA" id="ARBA00035672"/>
    </source>
</evidence>
<dbReference type="InterPro" id="IPR027417">
    <property type="entry name" value="P-loop_NTPase"/>
</dbReference>
<dbReference type="InterPro" id="IPR042101">
    <property type="entry name" value="SRP54_N_sf"/>
</dbReference>
<reference evidence="12" key="2">
    <citation type="submission" date="2015-03" db="UniProtKB">
        <authorList>
            <consortium name="EnsemblPlants"/>
        </authorList>
    </citation>
    <scope>IDENTIFICATION</scope>
</reference>
<evidence type="ECO:0000256" key="7">
    <source>
        <dbReference type="ARBA" id="ARBA00023274"/>
    </source>
</evidence>
<keyword evidence="13" id="KW-1185">Reference proteome</keyword>
<feature type="domain" description="SRP54-type proteins GTP-binding" evidence="11">
    <location>
        <begin position="797"/>
        <end position="810"/>
    </location>
</feature>
<feature type="region of interest" description="Disordered" evidence="10">
    <location>
        <begin position="1462"/>
        <end position="1494"/>
    </location>
</feature>
<dbReference type="NCBIfam" id="TIGR00959">
    <property type="entry name" value="ffh"/>
    <property type="match status" value="3"/>
</dbReference>
<evidence type="ECO:0000313" key="12">
    <source>
        <dbReference type="EnsemblPlants" id="OBART11G03490.3"/>
    </source>
</evidence>
<dbReference type="GO" id="GO:0005525">
    <property type="term" value="F:GTP binding"/>
    <property type="evidence" value="ECO:0007669"/>
    <property type="project" value="UniProtKB-KW"/>
</dbReference>
<dbReference type="FunFam" id="3.40.50.300:FF:000022">
    <property type="entry name" value="Signal recognition particle 54 kDa subunit"/>
    <property type="match status" value="3"/>
</dbReference>
<protein>
    <recommendedName>
        <fullName evidence="8">signal-recognition-particle GTPase</fullName>
        <ecNumber evidence="8">3.6.5.4</ecNumber>
    </recommendedName>
</protein>
<dbReference type="GO" id="GO:0006614">
    <property type="term" value="P:SRP-dependent cotranslational protein targeting to membrane"/>
    <property type="evidence" value="ECO:0007669"/>
    <property type="project" value="InterPro"/>
</dbReference>
<comment type="similarity">
    <text evidence="1">Belongs to the GTP-binding SRP family. SRP54 subfamily.</text>
</comment>
<evidence type="ECO:0000256" key="1">
    <source>
        <dbReference type="ARBA" id="ARBA00005450"/>
    </source>
</evidence>
<dbReference type="Pfam" id="PF00448">
    <property type="entry name" value="SRP54"/>
    <property type="match status" value="3"/>
</dbReference>
<proteinExistence type="inferred from homology"/>
<dbReference type="EnsemblPlants" id="OBART11G03490.1">
    <property type="protein sequence ID" value="OBART11G03490.1"/>
    <property type="gene ID" value="OBART11G03490"/>
</dbReference>
<dbReference type="InterPro" id="IPR003593">
    <property type="entry name" value="AAA+_ATPase"/>
</dbReference>
<dbReference type="Pfam" id="PF02881">
    <property type="entry name" value="SRP54_N"/>
    <property type="match status" value="3"/>
</dbReference>
<dbReference type="GO" id="GO:0008312">
    <property type="term" value="F:7S RNA binding"/>
    <property type="evidence" value="ECO:0007669"/>
    <property type="project" value="InterPro"/>
</dbReference>
<dbReference type="Gene3D" id="1.20.120.140">
    <property type="entry name" value="Signal recognition particle SRP54, nucleotide-binding domain"/>
    <property type="match status" value="3"/>
</dbReference>
<feature type="region of interest" description="Disordered" evidence="10">
    <location>
        <begin position="519"/>
        <end position="542"/>
    </location>
</feature>
<dbReference type="PANTHER" id="PTHR11564:SF5">
    <property type="entry name" value="SIGNAL RECOGNITION PARTICLE SUBUNIT SRP54"/>
    <property type="match status" value="1"/>
</dbReference>
<comment type="catalytic activity">
    <reaction evidence="9">
        <text>GTP + H2O = GDP + phosphate + H(+)</text>
        <dbReference type="Rhea" id="RHEA:19669"/>
        <dbReference type="ChEBI" id="CHEBI:15377"/>
        <dbReference type="ChEBI" id="CHEBI:15378"/>
        <dbReference type="ChEBI" id="CHEBI:37565"/>
        <dbReference type="ChEBI" id="CHEBI:43474"/>
        <dbReference type="ChEBI" id="CHEBI:58189"/>
        <dbReference type="EC" id="3.6.5.4"/>
    </reaction>
    <physiologicalReaction direction="left-to-right" evidence="9">
        <dbReference type="Rhea" id="RHEA:19670"/>
    </physiologicalReaction>
</comment>
<dbReference type="GO" id="GO:0003924">
    <property type="term" value="F:GTPase activity"/>
    <property type="evidence" value="ECO:0007669"/>
    <property type="project" value="InterPro"/>
</dbReference>
<dbReference type="SMART" id="SM00382">
    <property type="entry name" value="AAA"/>
    <property type="match status" value="3"/>
</dbReference>
<organism evidence="12">
    <name type="scientific">Oryza barthii</name>
    <dbReference type="NCBI Taxonomy" id="65489"/>
    <lineage>
        <taxon>Eukaryota</taxon>
        <taxon>Viridiplantae</taxon>
        <taxon>Streptophyta</taxon>
        <taxon>Embryophyta</taxon>
        <taxon>Tracheophyta</taxon>
        <taxon>Spermatophyta</taxon>
        <taxon>Magnoliopsida</taxon>
        <taxon>Liliopsida</taxon>
        <taxon>Poales</taxon>
        <taxon>Poaceae</taxon>
        <taxon>BOP clade</taxon>
        <taxon>Oryzoideae</taxon>
        <taxon>Oryzeae</taxon>
        <taxon>Oryzinae</taxon>
        <taxon>Oryza</taxon>
    </lineage>
</organism>
<dbReference type="InterPro" id="IPR036891">
    <property type="entry name" value="Signal_recog_part_SRP54_M_sf"/>
</dbReference>
<dbReference type="Gramene" id="OBART11G03490.1">
    <property type="protein sequence ID" value="OBART11G03490.1"/>
    <property type="gene ID" value="OBART11G03490"/>
</dbReference>
<dbReference type="InterPro" id="IPR000897">
    <property type="entry name" value="SRP54_GTPase_dom"/>
</dbReference>
<feature type="compositionally biased region" description="Low complexity" evidence="10">
    <location>
        <begin position="1"/>
        <end position="20"/>
    </location>
</feature>
<dbReference type="Gene3D" id="3.40.50.300">
    <property type="entry name" value="P-loop containing nucleotide triphosphate hydrolases"/>
    <property type="match status" value="3"/>
</dbReference>
<dbReference type="PaxDb" id="65489-OBART11G03490.3"/>
<dbReference type="PROSITE" id="PS00300">
    <property type="entry name" value="SRP54"/>
    <property type="match status" value="3"/>
</dbReference>
<dbReference type="HAMAP" id="MF_00306">
    <property type="entry name" value="SRP54"/>
    <property type="match status" value="3"/>
</dbReference>
<feature type="region of interest" description="Disordered" evidence="10">
    <location>
        <begin position="1"/>
        <end position="21"/>
    </location>
</feature>
<keyword evidence="4" id="KW-0694">RNA-binding</keyword>
<dbReference type="SUPFAM" id="SSF47446">
    <property type="entry name" value="Signal peptide-binding domain"/>
    <property type="match status" value="3"/>
</dbReference>
<sequence>MEATALTLSSRPAAASRSPAKGTFASLHPRRRFSAHAVHLRAAQSASLRAPSPGARRRRRRGSGLVVRAEMFGQLTTGLESAWNKLRGVDVLTKENIVEPMRDIRRALLEADVSLPVVRRFVSSISEKALGSDLIRGVRPEQQLVKIVHDELVQLMGGEVSDLVFAKSGPTVILLAGLQGVGKTTVCAKLAFYLKKLGKSCMLVAADVYRPAAIDQLTILGEQVGIPVYSEGTEAKPAQITKNAVEEAKRKNIDAIVMDTAGRLQIDKSMMVELKEVKKAVNPTEVLLVVDAMTGQEAAALVTTFNIEIGITGAILTKLDGDSRGGAALSVKEVSGKPIKFVGRGERMEDLELFYPDRMAQRVLGMGDVLSFVEKAQEVMRQEDAVELQKKIMSAKFDFNDFLKQSQNVAKMGSMSRVVGMIPGMNKVTPAQIREAEKRLAFVESMINAMTAEEREKPELLAESRDRRIRVAEESGKSEQEVSQLVAQLFQMRAQMQKLMGVMTGQEALPGMGNLMESLNADEKAPPGTARRKRRHSKTRQRELDAVPNVLTKENIVEPMRDIRRALLEADVSLPVVRRFVSSISEKALGSDLIRGVRPEQQLVKIVHDELVQLMGGEVSDLVFAKSGPTVILLAGLQGVGKTTVCAKLAFYLKKLGKSCMLVAADVYRPAAIDQLTILGEQVGIPVYSEGTEAKPAQITKNAVEEAKRKNIDAIVMDTAGRLQIDKSMMVELKEVKKAVNPTEVLLVVDAMTGQEAAALVTTFNIEIGITGAILTKLDGDSRGGAALSVKEVSGKPIKFVGRGERMEDLELFYPDRMAQRVLGMGDVLSFVEKAQEVMRQEDAVELQKKIMSAKFDFNDFLKQSQNVAKMGSMSRVVGMIPGMNKVTPAQIREAEKRLAFVESMINAMTAEEREKPELLAESRDRRIRVAEESGKSEQEVSQLVAQLFQMRAQMQKLMGVMTGQEALPGMGNLMESLNADEKGWRRKRGSGLVVRAEMFGQLTTGLESAWNKLRGTDQLTKDNIAEPMRDIRRALLEADVSLPVVRSFIESVTEKAVGTDVIRGVKPEQQLVKVVNDELVQLMGREVSDLVFAKTAPTVILLAGLQGVGKTTVCAKLAYYLKKMGKSCMLIAADVYRPAAIDQLTILGKQVGVPVYSEGTEAKPSQIAKNGIKEAKSKKTDVIIVDTAGRLQVDKAMMSELKEVKRAVNPTEVLLVVDAMTGQEAAFALRLTRISFLIWPALVSTFNVEIGITGAILTKLDGDSRGGAALSIKEVSGKPIKFVGRGERMEDLEPFYPDRMAQRILGMGDVLSFVEKAQEVMRQEDAEELQKKILSAKFNFNDFLKQTQAIAQMGSFSRIIGMIPGMNKVTPAQIREAEKNLKFMESMINVMTPEERERPELLAESRERRIRVAKESGKNERQVSQLVAQLFRMRAQMQKMMGAMQGQDTPDMEGLMDSIKAEEQAAAGTGKRRRKYGNLRRRDLDAMRGFRRR</sequence>
<dbReference type="Gene3D" id="1.10.260.30">
    <property type="entry name" value="Signal recognition particle, SRP54 subunit, M-domain"/>
    <property type="match status" value="3"/>
</dbReference>
<feature type="compositionally biased region" description="Basic and acidic residues" evidence="10">
    <location>
        <begin position="1481"/>
        <end position="1494"/>
    </location>
</feature>
<feature type="domain" description="SRP54-type proteins GTP-binding" evidence="11">
    <location>
        <begin position="1280"/>
        <end position="1293"/>
    </location>
</feature>
<dbReference type="SMART" id="SM00962">
    <property type="entry name" value="SRP54"/>
    <property type="match status" value="3"/>
</dbReference>
<keyword evidence="6" id="KW-0733">Signal recognition particle</keyword>
<reference evidence="12" key="1">
    <citation type="journal article" date="2009" name="Rice">
        <title>De Novo Next Generation Sequencing of Plant Genomes.</title>
        <authorList>
            <person name="Rounsley S."/>
            <person name="Marri P.R."/>
            <person name="Yu Y."/>
            <person name="He R."/>
            <person name="Sisneros N."/>
            <person name="Goicoechea J.L."/>
            <person name="Lee S.J."/>
            <person name="Angelova A."/>
            <person name="Kudrna D."/>
            <person name="Luo M."/>
            <person name="Affourtit J."/>
            <person name="Desany B."/>
            <person name="Knight J."/>
            <person name="Niazi F."/>
            <person name="Egholm M."/>
            <person name="Wing R.A."/>
        </authorList>
    </citation>
    <scope>NUCLEOTIDE SEQUENCE [LARGE SCALE GENOMIC DNA]</scope>
    <source>
        <strain evidence="12">IRGC 105608</strain>
    </source>
</reference>
<evidence type="ECO:0000256" key="2">
    <source>
        <dbReference type="ARBA" id="ARBA00022741"/>
    </source>
</evidence>
<dbReference type="InterPro" id="IPR004125">
    <property type="entry name" value="Signal_recog_particle_SRP54_M"/>
</dbReference>
<dbReference type="Proteomes" id="UP000026960">
    <property type="component" value="Chromosome 11"/>
</dbReference>
<dbReference type="Pfam" id="PF02978">
    <property type="entry name" value="SRP_SPB"/>
    <property type="match status" value="3"/>
</dbReference>
<feature type="compositionally biased region" description="Basic residues" evidence="10">
    <location>
        <begin position="530"/>
        <end position="539"/>
    </location>
</feature>